<proteinExistence type="predicted"/>
<dbReference type="OrthoDB" id="5813559at2759"/>
<sequence>MAICTFNAWTVASEACIKDLMIQARKIKYNVIGLTEARRRRPLHVVLGTGEELRRCPRHALLVTHALGHEYRFRWTQQSPGGQFHDEIDHIIFNRRFCLTDVAVVPKFYTGSDRRLLRASFCFPVRGEVQETKPQDLHQVTTSLPERVNGKIPTTLETPDFPMYDTAWAEGNRKFRAPSTSEDQRHLPTPRNRISVMPNTS</sequence>
<accession>A0A7I4YLJ6</accession>
<dbReference type="Proteomes" id="UP000025227">
    <property type="component" value="Unplaced"/>
</dbReference>
<evidence type="ECO:0000313" key="3">
    <source>
        <dbReference type="WBParaSite" id="HCON_00116680-00001"/>
    </source>
</evidence>
<evidence type="ECO:0000256" key="1">
    <source>
        <dbReference type="SAM" id="MobiDB-lite"/>
    </source>
</evidence>
<evidence type="ECO:0000313" key="2">
    <source>
        <dbReference type="Proteomes" id="UP000025227"/>
    </source>
</evidence>
<protein>
    <submittedName>
        <fullName evidence="3">Endo/exonuclease/phosphatase domain-containing protein</fullName>
    </submittedName>
</protein>
<keyword evidence="2" id="KW-1185">Reference proteome</keyword>
<dbReference type="AlphaFoldDB" id="A0A7I4YLJ6"/>
<name>A0A7I4YLJ6_HAECO</name>
<dbReference type="WBParaSite" id="HCON_00116680-00001">
    <property type="protein sequence ID" value="HCON_00116680-00001"/>
    <property type="gene ID" value="HCON_00116680"/>
</dbReference>
<feature type="region of interest" description="Disordered" evidence="1">
    <location>
        <begin position="175"/>
        <end position="201"/>
    </location>
</feature>
<organism evidence="2 3">
    <name type="scientific">Haemonchus contortus</name>
    <name type="common">Barber pole worm</name>
    <dbReference type="NCBI Taxonomy" id="6289"/>
    <lineage>
        <taxon>Eukaryota</taxon>
        <taxon>Metazoa</taxon>
        <taxon>Ecdysozoa</taxon>
        <taxon>Nematoda</taxon>
        <taxon>Chromadorea</taxon>
        <taxon>Rhabditida</taxon>
        <taxon>Rhabditina</taxon>
        <taxon>Rhabditomorpha</taxon>
        <taxon>Strongyloidea</taxon>
        <taxon>Trichostrongylidae</taxon>
        <taxon>Haemonchus</taxon>
    </lineage>
</organism>
<reference evidence="3" key="1">
    <citation type="submission" date="2020-12" db="UniProtKB">
        <authorList>
            <consortium name="WormBaseParasite"/>
        </authorList>
    </citation>
    <scope>IDENTIFICATION</scope>
    <source>
        <strain evidence="3">MHco3</strain>
    </source>
</reference>